<dbReference type="EMBL" id="BSYR01000046">
    <property type="protein sequence ID" value="GMJ06818.1"/>
    <property type="molecule type" value="Genomic_DNA"/>
</dbReference>
<comment type="caution">
    <text evidence="5">The sequence shown here is derived from an EMBL/GenBank/DDBJ whole genome shotgun (WGS) entry which is preliminary data.</text>
</comment>
<dbReference type="Pfam" id="PF03171">
    <property type="entry name" value="2OG-FeII_Oxy"/>
    <property type="match status" value="1"/>
</dbReference>
<dbReference type="InterPro" id="IPR027443">
    <property type="entry name" value="IPNS-like_sf"/>
</dbReference>
<evidence type="ECO:0000256" key="3">
    <source>
        <dbReference type="RuleBase" id="RU003682"/>
    </source>
</evidence>
<name>A0A9W7MJE4_HIBTR</name>
<dbReference type="PANTHER" id="PTHR47990">
    <property type="entry name" value="2-OXOGLUTARATE (2OG) AND FE(II)-DEPENDENT OXYGENASE SUPERFAMILY PROTEIN-RELATED"/>
    <property type="match status" value="1"/>
</dbReference>
<dbReference type="InterPro" id="IPR050231">
    <property type="entry name" value="Iron_ascorbate_oxido_reductase"/>
</dbReference>
<dbReference type="OrthoDB" id="288590at2759"/>
<dbReference type="GO" id="GO:0016491">
    <property type="term" value="F:oxidoreductase activity"/>
    <property type="evidence" value="ECO:0007669"/>
    <property type="project" value="UniProtKB-KW"/>
</dbReference>
<reference evidence="5" key="1">
    <citation type="submission" date="2023-05" db="EMBL/GenBank/DDBJ databases">
        <title>Genome and transcriptome analyses reveal genes involved in the formation of fine ridges on petal epidermal cells in Hibiscus trionum.</title>
        <authorList>
            <person name="Koshimizu S."/>
            <person name="Masuda S."/>
            <person name="Ishii T."/>
            <person name="Shirasu K."/>
            <person name="Hoshino A."/>
            <person name="Arita M."/>
        </authorList>
    </citation>
    <scope>NUCLEOTIDE SEQUENCE</scope>
    <source>
        <strain evidence="5">Hamamatsu line</strain>
    </source>
</reference>
<dbReference type="Pfam" id="PF14226">
    <property type="entry name" value="DIOX_N"/>
    <property type="match status" value="1"/>
</dbReference>
<protein>
    <recommendedName>
        <fullName evidence="4">Fe2OG dioxygenase domain-containing protein</fullName>
    </recommendedName>
</protein>
<proteinExistence type="inferred from homology"/>
<gene>
    <name evidence="5" type="ORF">HRI_004351000</name>
</gene>
<organism evidence="5 6">
    <name type="scientific">Hibiscus trionum</name>
    <name type="common">Flower of an hour</name>
    <dbReference type="NCBI Taxonomy" id="183268"/>
    <lineage>
        <taxon>Eukaryota</taxon>
        <taxon>Viridiplantae</taxon>
        <taxon>Streptophyta</taxon>
        <taxon>Embryophyta</taxon>
        <taxon>Tracheophyta</taxon>
        <taxon>Spermatophyta</taxon>
        <taxon>Magnoliopsida</taxon>
        <taxon>eudicotyledons</taxon>
        <taxon>Gunneridae</taxon>
        <taxon>Pentapetalae</taxon>
        <taxon>rosids</taxon>
        <taxon>malvids</taxon>
        <taxon>Malvales</taxon>
        <taxon>Malvaceae</taxon>
        <taxon>Malvoideae</taxon>
        <taxon>Hibiscus</taxon>
    </lineage>
</organism>
<evidence type="ECO:0000313" key="5">
    <source>
        <dbReference type="EMBL" id="GMJ06818.1"/>
    </source>
</evidence>
<dbReference type="GO" id="GO:0046872">
    <property type="term" value="F:metal ion binding"/>
    <property type="evidence" value="ECO:0007669"/>
    <property type="project" value="UniProtKB-KW"/>
</dbReference>
<evidence type="ECO:0000259" key="4">
    <source>
        <dbReference type="PROSITE" id="PS51471"/>
    </source>
</evidence>
<keyword evidence="1 3" id="KW-0479">Metal-binding</keyword>
<dbReference type="InterPro" id="IPR044861">
    <property type="entry name" value="IPNS-like_FE2OG_OXY"/>
</dbReference>
<dbReference type="Gene3D" id="2.60.120.330">
    <property type="entry name" value="B-lactam Antibiotic, Isopenicillin N Synthase, Chain"/>
    <property type="match status" value="1"/>
</dbReference>
<feature type="domain" description="Fe2OG dioxygenase" evidence="4">
    <location>
        <begin position="157"/>
        <end position="257"/>
    </location>
</feature>
<dbReference type="InterPro" id="IPR005123">
    <property type="entry name" value="Oxoglu/Fe-dep_dioxygenase_dom"/>
</dbReference>
<dbReference type="PROSITE" id="PS51471">
    <property type="entry name" value="FE2OG_OXY"/>
    <property type="match status" value="1"/>
</dbReference>
<evidence type="ECO:0000313" key="6">
    <source>
        <dbReference type="Proteomes" id="UP001165190"/>
    </source>
</evidence>
<keyword evidence="2 3" id="KW-0408">Iron</keyword>
<evidence type="ECO:0000256" key="2">
    <source>
        <dbReference type="ARBA" id="ARBA00023004"/>
    </source>
</evidence>
<dbReference type="Proteomes" id="UP001165190">
    <property type="component" value="Unassembled WGS sequence"/>
</dbReference>
<dbReference type="SUPFAM" id="SSF51197">
    <property type="entry name" value="Clavaminate synthase-like"/>
    <property type="match status" value="1"/>
</dbReference>
<dbReference type="AlphaFoldDB" id="A0A9W7MJE4"/>
<keyword evidence="6" id="KW-1185">Reference proteome</keyword>
<comment type="similarity">
    <text evidence="3">Belongs to the iron/ascorbate-dependent oxidoreductase family.</text>
</comment>
<keyword evidence="3" id="KW-0560">Oxidoreductase</keyword>
<sequence>MAKLPVIDFSKLDLLKPGSLEWDSVKSQVMAALEVYNCFDASVDRVVELRKPVFSAMGEFFRLPLETKKLCESEKPFRGYFGPLPLGLFESISTDDGHVAENVEPLAAKLWPQGNTSFSKTMVSFTQLASELEKTILRMILESFGLQKYTDELIDSTNYQLRALKYQGPNTNEPTVMSVPHHDLNMITLLYQNEVNGLQVQTEAGEWISIMPSPSSIIVIIGESLSVWLNGRLSPTRHSVITTGCEVRYVVGLFARPRGGYLVKAPKEVVDDENPMLFKPYDHEEFLEFFSNQLHQGVRTNLRAYCSI</sequence>
<dbReference type="InterPro" id="IPR026992">
    <property type="entry name" value="DIOX_N"/>
</dbReference>
<accession>A0A9W7MJE4</accession>
<evidence type="ECO:0000256" key="1">
    <source>
        <dbReference type="ARBA" id="ARBA00022723"/>
    </source>
</evidence>